<dbReference type="PANTHER" id="PTHR43194:SF2">
    <property type="entry name" value="PEROXISOMAL MEMBRANE PROTEIN LPX1"/>
    <property type="match status" value="1"/>
</dbReference>
<dbReference type="PANTHER" id="PTHR43194">
    <property type="entry name" value="HYDROLASE ALPHA/BETA FOLD FAMILY"/>
    <property type="match status" value="1"/>
</dbReference>
<dbReference type="SUPFAM" id="SSF53474">
    <property type="entry name" value="alpha/beta-Hydrolases"/>
    <property type="match status" value="1"/>
</dbReference>
<accession>A0ABW9ECQ4</accession>
<dbReference type="GO" id="GO:0016787">
    <property type="term" value="F:hydrolase activity"/>
    <property type="evidence" value="ECO:0007669"/>
    <property type="project" value="UniProtKB-KW"/>
</dbReference>
<evidence type="ECO:0000313" key="2">
    <source>
        <dbReference type="EMBL" id="MFM0716627.1"/>
    </source>
</evidence>
<organism evidence="2 3">
    <name type="scientific">Paraburkholderia strydomiana</name>
    <dbReference type="NCBI Taxonomy" id="1245417"/>
    <lineage>
        <taxon>Bacteria</taxon>
        <taxon>Pseudomonadati</taxon>
        <taxon>Pseudomonadota</taxon>
        <taxon>Betaproteobacteria</taxon>
        <taxon>Burkholderiales</taxon>
        <taxon>Burkholderiaceae</taxon>
        <taxon>Paraburkholderia</taxon>
    </lineage>
</organism>
<keyword evidence="3" id="KW-1185">Reference proteome</keyword>
<evidence type="ECO:0000313" key="3">
    <source>
        <dbReference type="Proteomes" id="UP001629392"/>
    </source>
</evidence>
<protein>
    <submittedName>
        <fullName evidence="2">Alpha/beta hydrolase</fullName>
    </submittedName>
</protein>
<dbReference type="Gene3D" id="3.40.50.1820">
    <property type="entry name" value="alpha/beta hydrolase"/>
    <property type="match status" value="1"/>
</dbReference>
<feature type="domain" description="AB hydrolase-1" evidence="1">
    <location>
        <begin position="7"/>
        <end position="239"/>
    </location>
</feature>
<evidence type="ECO:0000259" key="1">
    <source>
        <dbReference type="Pfam" id="PF12697"/>
    </source>
</evidence>
<dbReference type="Pfam" id="PF12697">
    <property type="entry name" value="Abhydrolase_6"/>
    <property type="match status" value="1"/>
</dbReference>
<dbReference type="EMBL" id="JAQQCL010000005">
    <property type="protein sequence ID" value="MFM0716627.1"/>
    <property type="molecule type" value="Genomic_DNA"/>
</dbReference>
<dbReference type="RefSeq" id="WP_408140353.1">
    <property type="nucleotide sequence ID" value="NZ_JAQQCL010000005.1"/>
</dbReference>
<gene>
    <name evidence="2" type="ORF">PQQ73_09820</name>
</gene>
<proteinExistence type="predicted"/>
<dbReference type="InterPro" id="IPR000073">
    <property type="entry name" value="AB_hydrolase_1"/>
</dbReference>
<dbReference type="InterPro" id="IPR029058">
    <property type="entry name" value="AB_hydrolase_fold"/>
</dbReference>
<reference evidence="2 3" key="1">
    <citation type="journal article" date="2024" name="Chem. Sci.">
        <title>Discovery of megapolipeptins by genome mining of a Burkholderiales bacteria collection.</title>
        <authorList>
            <person name="Paulo B.S."/>
            <person name="Recchia M.J.J."/>
            <person name="Lee S."/>
            <person name="Fergusson C.H."/>
            <person name="Romanowski S.B."/>
            <person name="Hernandez A."/>
            <person name="Krull N."/>
            <person name="Liu D.Y."/>
            <person name="Cavanagh H."/>
            <person name="Bos A."/>
            <person name="Gray C.A."/>
            <person name="Murphy B.T."/>
            <person name="Linington R.G."/>
            <person name="Eustaquio A.S."/>
        </authorList>
    </citation>
    <scope>NUCLEOTIDE SEQUENCE [LARGE SCALE GENOMIC DNA]</scope>
    <source>
        <strain evidence="2 3">RL17-350-BIC-E</strain>
    </source>
</reference>
<name>A0ABW9ECQ4_9BURK</name>
<sequence length="252" mass="28078">MKEATPLVMIHGLMGSLDFYAPGRRFGTRAVHTLDMIGYGQLKDDIHTPITLANQAAHVIRYLHDRVGERCVLLGHSVGGAIAMLVAALAPEKVRGVINVEGNFTLADAFWCAKIARLDEAEWRSQYQNLVADPEGWLRSSDISVTPQRSEWAHQILTNQPCETIQAMAHAVVEETGSPRYLEQVRRVVERGTSLFLLAGERSASGWDLPDWVRSSARSSIVQKDVGHMMMLEQPDEFCNVVSQMLAQLQQE</sequence>
<dbReference type="InterPro" id="IPR050228">
    <property type="entry name" value="Carboxylesterase_BioH"/>
</dbReference>
<comment type="caution">
    <text evidence="2">The sequence shown here is derived from an EMBL/GenBank/DDBJ whole genome shotgun (WGS) entry which is preliminary data.</text>
</comment>
<keyword evidence="2" id="KW-0378">Hydrolase</keyword>
<dbReference type="Proteomes" id="UP001629392">
    <property type="component" value="Unassembled WGS sequence"/>
</dbReference>